<dbReference type="PROSITE" id="PS50009">
    <property type="entry name" value="RASGEF_CAT"/>
    <property type="match status" value="1"/>
</dbReference>
<name>A0AAJ6YKY5_9HYME</name>
<feature type="region of interest" description="Disordered" evidence="4">
    <location>
        <begin position="526"/>
        <end position="545"/>
    </location>
</feature>
<dbReference type="PANTHER" id="PTHR23113:SF356">
    <property type="entry name" value="FI05912P-RELATED"/>
    <property type="match status" value="1"/>
</dbReference>
<feature type="compositionally biased region" description="Polar residues" evidence="4">
    <location>
        <begin position="1121"/>
        <end position="1130"/>
    </location>
</feature>
<dbReference type="GO" id="GO:0007265">
    <property type="term" value="P:Ras protein signal transduction"/>
    <property type="evidence" value="ECO:0007669"/>
    <property type="project" value="TreeGrafter"/>
</dbReference>
<evidence type="ECO:0000256" key="2">
    <source>
        <dbReference type="PROSITE-ProRule" id="PRU00168"/>
    </source>
</evidence>
<dbReference type="GeneID" id="105363872"/>
<sequence length="1582" mass="176340">MGEKTKADLSNGFESRGKQHRSQQIHATNETNQSRQQQQQQHIEERSDSVPVLLTHQPYHDNIVIDRVQFLPQGTAQTIPVHAAQFAPEYIIAATGESLQYSQIHGNMYNPSQGQYVSRDLNLRDSNLYTQNVALAAAQGSYVQQVSQPQMSSTTGHYTNKGISLPPSVTAGYVHFAPQIHYNQYPQTIVNTTPYNSQQNIYPQPYNQQIQQSSSAQHSPNPQRFSQELTQYQGQPIIQPIAQNIGHALVSCNNERSCSRGPKPMVPPRGNSKITHESGHRKSASIDGPTGQKAKVAENNVSDEQQAAQQDLQHQQLCAGLDNQDKRYLVAINQIPRTRQDGLYVDANGESSRDQSVGNDTGNTDCGLYVSRMEHRKSASVDVTNSFSRRNDTLTFAFPCDNNIQQDSMLLTTRKSIASVNIGDNKAIDVNASNFPAEQRRFDVSSGLRVSPMPVLPPLTVVPKGILISGDRKSMEWTNMSPNQRIGIPQENRRSDYLDEHRRSPMTNDGKRFEEIRRSPMAFVPIRDTNTPDRINQKSPSNLTNQNFEKTRADLAMWKEQRQRQEIEGRIMQSREIFSTSPRSRNSSEERRTESRLSAFQPIANISQSSIMEQRRHLRHVSADLTKHMDLARKEFDEQQLTGSVINLGTTSTTTPVTNVVSQRSSPNVCYQYSALNDAKLDAKVALTIVTDFNDAPPKPYDNVDHIIHSHRKSQNLSATISKSQDNAQNHSEQANDKSEPQQSQCQQIMHNQQSIDLISEKLSQCERQQSDLQAKLQSLQNQNEILDKVTQFQYQQTDLQTRIHNLQLQNQIAEKLGQKHSSEFSQLSSHSDQDETNKSILNQCINASRHLYQQSLLTTANSQLQSSGYFSSERVSPRLQYQQQVQDESDLSNSIQIPNISQMPLPSLSQFDRADLLPRGSLSQLQRVQSSCDNNENIACSQMNMASLCTLNFTGTLKKIPPEKPPRTSLIVQSPDTESNRSQPAIGLKHTSKARRKERQPEMDDNEIQSTVESILGPDVKIIDCEKKSCVKEEEVLLINGVPITLDEPDGIAIREAMITGQVPPCDLLNRILIRAGIQRVPVRLETSLNVKSSVVTKEEVTVARDGKIVDERSRETKENNSYSSTTSEIWEPIGVIQRPRNLKPFDSSDDSRPNSNASSDQGYTTNTSSNNVLRERGGGNCGNGVNCDNGGNGGNGGNCGNCGNCGNGGNGGIGGGGSDGGNDGGGNGGLGTNGDVADCCLAGMSGLGLEDMHERSTKVHGVHNTTSAPTIFGTVASDLNPKDGNSRRELVYRDGNLVSGSLDALVQHMVPTEEYYPDRAYLFAFLLSARLFIKPHELLGEVCALCEHQQNLNGEGGKERLHRFVPRLVQLLAEWTETFPYDFRDERVMGHVRSITQKVANVDAAARQEVSVLLQNLLLKLTALERYEEALARLATEASTEQLTQVDVTELCPLATVLAQQLTHVELERLSYIGPEEFVQAFAKESPHLETSFKDMKKTRNLESYVQWFNRLSYFVATEVCKHAKKKQRVRVVEYWIETARECFNIGNFNSLMAIIAGLNMSPISRLKKTHFVRGVEISL</sequence>
<feature type="domain" description="Ras-GEF" evidence="5">
    <location>
        <begin position="1456"/>
        <end position="1582"/>
    </location>
</feature>
<evidence type="ECO:0000259" key="6">
    <source>
        <dbReference type="PROSITE" id="PS50212"/>
    </source>
</evidence>
<feature type="compositionally biased region" description="Polar residues" evidence="4">
    <location>
        <begin position="1155"/>
        <end position="1174"/>
    </location>
</feature>
<dbReference type="SMART" id="SM00229">
    <property type="entry name" value="RasGEFN"/>
    <property type="match status" value="1"/>
</dbReference>
<protein>
    <submittedName>
        <fullName evidence="8">Uncharacterized protein LOC105363872</fullName>
    </submittedName>
</protein>
<evidence type="ECO:0000256" key="4">
    <source>
        <dbReference type="SAM" id="MobiDB-lite"/>
    </source>
</evidence>
<proteinExistence type="predicted"/>
<feature type="coiled-coil region" evidence="3">
    <location>
        <begin position="756"/>
        <end position="790"/>
    </location>
</feature>
<dbReference type="KEGG" id="csol:105363872"/>
<evidence type="ECO:0000313" key="8">
    <source>
        <dbReference type="RefSeq" id="XP_011499976.1"/>
    </source>
</evidence>
<feature type="compositionally biased region" description="Polar residues" evidence="4">
    <location>
        <begin position="971"/>
        <end position="984"/>
    </location>
</feature>
<evidence type="ECO:0000256" key="3">
    <source>
        <dbReference type="SAM" id="Coils"/>
    </source>
</evidence>
<dbReference type="SUPFAM" id="SSF48366">
    <property type="entry name" value="Ras GEF"/>
    <property type="match status" value="1"/>
</dbReference>
<feature type="domain" description="N-terminal Ras-GEF" evidence="6">
    <location>
        <begin position="1295"/>
        <end position="1424"/>
    </location>
</feature>
<dbReference type="CDD" id="cd06224">
    <property type="entry name" value="REM"/>
    <property type="match status" value="1"/>
</dbReference>
<dbReference type="PANTHER" id="PTHR23113">
    <property type="entry name" value="GUANINE NUCLEOTIDE EXCHANGE FACTOR"/>
    <property type="match status" value="1"/>
</dbReference>
<dbReference type="RefSeq" id="XP_011499976.1">
    <property type="nucleotide sequence ID" value="XM_011501674.1"/>
</dbReference>
<dbReference type="InterPro" id="IPR000651">
    <property type="entry name" value="Ras-like_Gua-exchang_fac_N"/>
</dbReference>
<dbReference type="GO" id="GO:0005085">
    <property type="term" value="F:guanyl-nucleotide exchange factor activity"/>
    <property type="evidence" value="ECO:0007669"/>
    <property type="project" value="UniProtKB-KW"/>
</dbReference>
<dbReference type="GO" id="GO:0005886">
    <property type="term" value="C:plasma membrane"/>
    <property type="evidence" value="ECO:0007669"/>
    <property type="project" value="TreeGrafter"/>
</dbReference>
<dbReference type="InterPro" id="IPR008937">
    <property type="entry name" value="Ras-like_GEF"/>
</dbReference>
<dbReference type="InterPro" id="IPR036964">
    <property type="entry name" value="RASGEF_cat_dom_sf"/>
</dbReference>
<dbReference type="PROSITE" id="PS50212">
    <property type="entry name" value="RASGEF_NTER"/>
    <property type="match status" value="1"/>
</dbReference>
<dbReference type="Gene3D" id="1.20.870.10">
    <property type="entry name" value="Son of sevenless (SoS) protein Chain: S domain 1"/>
    <property type="match status" value="1"/>
</dbReference>
<feature type="region of interest" description="Disordered" evidence="4">
    <location>
        <begin position="254"/>
        <end position="294"/>
    </location>
</feature>
<accession>A0AAJ6YKY5</accession>
<evidence type="ECO:0000256" key="1">
    <source>
        <dbReference type="ARBA" id="ARBA00022658"/>
    </source>
</evidence>
<feature type="region of interest" description="Disordered" evidence="4">
    <location>
        <begin position="1113"/>
        <end position="1177"/>
    </location>
</feature>
<keyword evidence="1 2" id="KW-0344">Guanine-nucleotide releasing factor</keyword>
<gene>
    <name evidence="8" type="primary">LOC105363872</name>
</gene>
<feature type="compositionally biased region" description="Basic and acidic residues" evidence="4">
    <location>
        <begin position="586"/>
        <end position="595"/>
    </location>
</feature>
<dbReference type="Proteomes" id="UP000695007">
    <property type="component" value="Unplaced"/>
</dbReference>
<organism evidence="7 8">
    <name type="scientific">Ceratosolen solmsi marchali</name>
    <dbReference type="NCBI Taxonomy" id="326594"/>
    <lineage>
        <taxon>Eukaryota</taxon>
        <taxon>Metazoa</taxon>
        <taxon>Ecdysozoa</taxon>
        <taxon>Arthropoda</taxon>
        <taxon>Hexapoda</taxon>
        <taxon>Insecta</taxon>
        <taxon>Pterygota</taxon>
        <taxon>Neoptera</taxon>
        <taxon>Endopterygota</taxon>
        <taxon>Hymenoptera</taxon>
        <taxon>Apocrita</taxon>
        <taxon>Proctotrupomorpha</taxon>
        <taxon>Chalcidoidea</taxon>
        <taxon>Agaonidae</taxon>
        <taxon>Agaoninae</taxon>
        <taxon>Ceratosolen</taxon>
    </lineage>
</organism>
<dbReference type="Pfam" id="PF00617">
    <property type="entry name" value="RasGEF"/>
    <property type="match status" value="1"/>
</dbReference>
<evidence type="ECO:0000259" key="5">
    <source>
        <dbReference type="PROSITE" id="PS50009"/>
    </source>
</evidence>
<feature type="region of interest" description="Disordered" evidence="4">
    <location>
        <begin position="712"/>
        <end position="749"/>
    </location>
</feature>
<feature type="region of interest" description="Disordered" evidence="4">
    <location>
        <begin position="961"/>
        <end position="1008"/>
    </location>
</feature>
<feature type="region of interest" description="Disordered" evidence="4">
    <location>
        <begin position="572"/>
        <end position="596"/>
    </location>
</feature>
<feature type="compositionally biased region" description="Polar residues" evidence="4">
    <location>
        <begin position="24"/>
        <end position="35"/>
    </location>
</feature>
<evidence type="ECO:0000313" key="7">
    <source>
        <dbReference type="Proteomes" id="UP000695007"/>
    </source>
</evidence>
<reference evidence="8" key="1">
    <citation type="submission" date="2025-08" db="UniProtKB">
        <authorList>
            <consortium name="RefSeq"/>
        </authorList>
    </citation>
    <scope>IDENTIFICATION</scope>
</reference>
<keyword evidence="3" id="KW-0175">Coiled coil</keyword>
<dbReference type="InterPro" id="IPR001895">
    <property type="entry name" value="RASGEF_cat_dom"/>
</dbReference>
<feature type="compositionally biased region" description="Polar residues" evidence="4">
    <location>
        <begin position="528"/>
        <end position="545"/>
    </location>
</feature>
<feature type="compositionally biased region" description="Polar residues" evidence="4">
    <location>
        <begin position="715"/>
        <end position="733"/>
    </location>
</feature>
<feature type="region of interest" description="Disordered" evidence="4">
    <location>
        <begin position="1"/>
        <end position="46"/>
    </location>
</feature>
<dbReference type="Pfam" id="PF00618">
    <property type="entry name" value="RasGEF_N"/>
    <property type="match status" value="1"/>
</dbReference>
<dbReference type="Gene3D" id="1.10.840.10">
    <property type="entry name" value="Ras guanine-nucleotide exchange factors catalytic domain"/>
    <property type="match status" value="1"/>
</dbReference>
<keyword evidence="7" id="KW-1185">Reference proteome</keyword>
<dbReference type="InterPro" id="IPR023578">
    <property type="entry name" value="Ras_GEF_dom_sf"/>
</dbReference>